<dbReference type="EMBL" id="MNCJ02000319">
    <property type="protein sequence ID" value="KAF5809575.1"/>
    <property type="molecule type" value="Genomic_DNA"/>
</dbReference>
<reference evidence="4 6" key="1">
    <citation type="journal article" date="2017" name="Nature">
        <title>The sunflower genome provides insights into oil metabolism, flowering and Asterid evolution.</title>
        <authorList>
            <person name="Badouin H."/>
            <person name="Gouzy J."/>
            <person name="Grassa C.J."/>
            <person name="Murat F."/>
            <person name="Staton S.E."/>
            <person name="Cottret L."/>
            <person name="Lelandais-Briere C."/>
            <person name="Owens G.L."/>
            <person name="Carrere S."/>
            <person name="Mayjonade B."/>
            <person name="Legrand L."/>
            <person name="Gill N."/>
            <person name="Kane N.C."/>
            <person name="Bowers J.E."/>
            <person name="Hubner S."/>
            <person name="Bellec A."/>
            <person name="Berard A."/>
            <person name="Berges H."/>
            <person name="Blanchet N."/>
            <person name="Boniface M.C."/>
            <person name="Brunel D."/>
            <person name="Catrice O."/>
            <person name="Chaidir N."/>
            <person name="Claudel C."/>
            <person name="Donnadieu C."/>
            <person name="Faraut T."/>
            <person name="Fievet G."/>
            <person name="Helmstetter N."/>
            <person name="King M."/>
            <person name="Knapp S.J."/>
            <person name="Lai Z."/>
            <person name="Le Paslier M.C."/>
            <person name="Lippi Y."/>
            <person name="Lorenzon L."/>
            <person name="Mandel J.R."/>
            <person name="Marage G."/>
            <person name="Marchand G."/>
            <person name="Marquand E."/>
            <person name="Bret-Mestries E."/>
            <person name="Morien E."/>
            <person name="Nambeesan S."/>
            <person name="Nguyen T."/>
            <person name="Pegot-Espagnet P."/>
            <person name="Pouilly N."/>
            <person name="Raftis F."/>
            <person name="Sallet E."/>
            <person name="Schiex T."/>
            <person name="Thomas J."/>
            <person name="Vandecasteele C."/>
            <person name="Vares D."/>
            <person name="Vear F."/>
            <person name="Vautrin S."/>
            <person name="Crespi M."/>
            <person name="Mangin B."/>
            <person name="Burke J.M."/>
            <person name="Salse J."/>
            <person name="Munos S."/>
            <person name="Vincourt P."/>
            <person name="Rieseberg L.H."/>
            <person name="Langlade N.B."/>
        </authorList>
    </citation>
    <scope>NUCLEOTIDE SEQUENCE [LARGE SCALE GENOMIC DNA]</scope>
    <source>
        <strain evidence="6">cv. SF193</strain>
        <tissue evidence="4">Leaves</tissue>
    </source>
</reference>
<evidence type="ECO:0000259" key="3">
    <source>
        <dbReference type="Pfam" id="PF22725"/>
    </source>
</evidence>
<organism evidence="5 6">
    <name type="scientific">Helianthus annuus</name>
    <name type="common">Common sunflower</name>
    <dbReference type="NCBI Taxonomy" id="4232"/>
    <lineage>
        <taxon>Eukaryota</taxon>
        <taxon>Viridiplantae</taxon>
        <taxon>Streptophyta</taxon>
        <taxon>Embryophyta</taxon>
        <taxon>Tracheophyta</taxon>
        <taxon>Spermatophyta</taxon>
        <taxon>Magnoliopsida</taxon>
        <taxon>eudicotyledons</taxon>
        <taxon>Gunneridae</taxon>
        <taxon>Pentapetalae</taxon>
        <taxon>asterids</taxon>
        <taxon>campanulids</taxon>
        <taxon>Asterales</taxon>
        <taxon>Asteraceae</taxon>
        <taxon>Asteroideae</taxon>
        <taxon>Heliantheae alliance</taxon>
        <taxon>Heliantheae</taxon>
        <taxon>Helianthus</taxon>
    </lineage>
</organism>
<evidence type="ECO:0000313" key="6">
    <source>
        <dbReference type="Proteomes" id="UP000215914"/>
    </source>
</evidence>
<dbReference type="SUPFAM" id="SSF51735">
    <property type="entry name" value="NAD(P)-binding Rossmann-fold domains"/>
    <property type="match status" value="1"/>
</dbReference>
<reference evidence="5" key="2">
    <citation type="submission" date="2017-02" db="EMBL/GenBank/DDBJ databases">
        <title>Sunflower complete genome.</title>
        <authorList>
            <person name="Langlade N."/>
            <person name="Munos S."/>
        </authorList>
    </citation>
    <scope>NUCLEOTIDE SEQUENCE [LARGE SCALE GENOMIC DNA]</scope>
    <source>
        <tissue evidence="5">Leaves</tissue>
    </source>
</reference>
<dbReference type="STRING" id="4232.A0A251UCR5"/>
<dbReference type="Gramene" id="mRNA:HanXRQr2_Chr04g0158771">
    <property type="protein sequence ID" value="mRNA:HanXRQr2_Chr04g0158771"/>
    <property type="gene ID" value="HanXRQr2_Chr04g0158771"/>
</dbReference>
<comment type="similarity">
    <text evidence="1">Belongs to the Gfo/Idh/MocA family.</text>
</comment>
<dbReference type="InterPro" id="IPR036291">
    <property type="entry name" value="NAD(P)-bd_dom_sf"/>
</dbReference>
<feature type="domain" description="GFO/IDH/MocA-like oxidoreductase" evidence="3">
    <location>
        <begin position="138"/>
        <end position="260"/>
    </location>
</feature>
<evidence type="ECO:0000313" key="4">
    <source>
        <dbReference type="EMBL" id="KAF5809575.1"/>
    </source>
</evidence>
<dbReference type="Pfam" id="PF01408">
    <property type="entry name" value="GFO_IDH_MocA"/>
    <property type="match status" value="1"/>
</dbReference>
<dbReference type="EMBL" id="CM007896">
    <property type="protein sequence ID" value="OTG20914.1"/>
    <property type="molecule type" value="Genomic_DNA"/>
</dbReference>
<dbReference type="InParanoid" id="A0A251UCR5"/>
<dbReference type="AlphaFoldDB" id="A0A251UCR5"/>
<keyword evidence="6" id="KW-1185">Reference proteome</keyword>
<dbReference type="GO" id="GO:0047837">
    <property type="term" value="F:D-xylose 1-dehydrogenase (NADP+) activity"/>
    <property type="evidence" value="ECO:0007669"/>
    <property type="project" value="UniProtKB-EC"/>
</dbReference>
<dbReference type="OMA" id="HINDFAN"/>
<evidence type="ECO:0000313" key="5">
    <source>
        <dbReference type="EMBL" id="OTG20914.1"/>
    </source>
</evidence>
<dbReference type="Proteomes" id="UP000215914">
    <property type="component" value="Chromosome 7"/>
</dbReference>
<dbReference type="PANTHER" id="PTHR46368">
    <property type="match status" value="1"/>
</dbReference>
<dbReference type="Gene3D" id="3.30.360.10">
    <property type="entry name" value="Dihydrodipicolinate Reductase, domain 2"/>
    <property type="match status" value="1"/>
</dbReference>
<evidence type="ECO:0000259" key="2">
    <source>
        <dbReference type="Pfam" id="PF01408"/>
    </source>
</evidence>
<gene>
    <name evidence="5" type="ORF">HannXRQ_Chr07g0198381</name>
    <name evidence="4" type="ORF">HanXRQr2_Chr04g0158771</name>
</gene>
<dbReference type="InterPro" id="IPR055170">
    <property type="entry name" value="GFO_IDH_MocA-like_dom"/>
</dbReference>
<feature type="domain" description="Gfo/Idh/MocA-like oxidoreductase N-terminal" evidence="2">
    <location>
        <begin position="6"/>
        <end position="125"/>
    </location>
</feature>
<dbReference type="Pfam" id="PF22725">
    <property type="entry name" value="GFO_IDH_MocA_C3"/>
    <property type="match status" value="1"/>
</dbReference>
<reference evidence="4" key="3">
    <citation type="submission" date="2020-06" db="EMBL/GenBank/DDBJ databases">
        <title>Helianthus annuus Genome sequencing and assembly Release 2.</title>
        <authorList>
            <person name="Gouzy J."/>
            <person name="Langlade N."/>
            <person name="Munos S."/>
        </authorList>
    </citation>
    <scope>NUCLEOTIDE SEQUENCE</scope>
    <source>
        <tissue evidence="4">Leaves</tissue>
    </source>
</reference>
<dbReference type="PANTHER" id="PTHR46368:SF19">
    <property type="entry name" value="GFO_IDH_MOCA-LIKE OXIDOREDUCTASE N-TERMINAL DOMAIN-CONTAINING PROTEIN"/>
    <property type="match status" value="1"/>
</dbReference>
<accession>A0A251UCR5</accession>
<sequence length="360" mass="39769">MAETQIRFGILGCANIAHGVSRAMLLSPNTTISAIGSRSLEKAVAFASENHFPESTKVYGSYDDVLDDPHVDAVYVPLPTSLHLRWAVLAAEKKKHVLLEKPVALNVGELDKILAACDSNGVQFMDCTMWMHHPRTAKLKQLLSDEQRFGQLKSVHSAVTYLADDDFLKNDIRVNPNLDSLGALGDIGWYCIRAILWAHDYELPNTVTAFRNPEYHDSGVILSCGASLNWKTDGKVATFCCSFLSNLCMDIIALGTKGNFHVHDFVIPFNEKVGSFYAVDNSKWAERAVGCGPEPGVFKIATDMPQETLMIQEFGRLVAGIRSGEPKENKWPIISRKTQLVIDAVVASIKNDFVPVKVVY</sequence>
<evidence type="ECO:0000256" key="1">
    <source>
        <dbReference type="ARBA" id="ARBA00010928"/>
    </source>
</evidence>
<dbReference type="SUPFAM" id="SSF55347">
    <property type="entry name" value="Glyceraldehyde-3-phosphate dehydrogenase-like, C-terminal domain"/>
    <property type="match status" value="1"/>
</dbReference>
<dbReference type="Gene3D" id="3.40.50.720">
    <property type="entry name" value="NAD(P)-binding Rossmann-like Domain"/>
    <property type="match status" value="1"/>
</dbReference>
<name>A0A251UCR5_HELAN</name>
<dbReference type="InterPro" id="IPR000683">
    <property type="entry name" value="Gfo/Idh/MocA-like_OxRdtase_N"/>
</dbReference>
<dbReference type="EC" id="1.1.1.179" evidence="4"/>
<dbReference type="OrthoDB" id="2129491at2759"/>
<keyword evidence="4" id="KW-0560">Oxidoreductase</keyword>
<protein>
    <submittedName>
        <fullName evidence="4">D-xylose 1-dehydrogenase (NADP(+))</fullName>
        <ecNumber evidence="4">1.1.1.179</ecNumber>
    </submittedName>
    <submittedName>
        <fullName evidence="5">Putative NAD(P)-binding domain-containing protein</fullName>
    </submittedName>
</protein>
<proteinExistence type="inferred from homology"/>
<dbReference type="GO" id="GO:0000166">
    <property type="term" value="F:nucleotide binding"/>
    <property type="evidence" value="ECO:0007669"/>
    <property type="project" value="InterPro"/>
</dbReference>